<comment type="caution">
    <text evidence="3">The sequence shown here is derived from an EMBL/GenBank/DDBJ whole genome shotgun (WGS) entry which is preliminary data.</text>
</comment>
<protein>
    <recommendedName>
        <fullName evidence="5">Ubiquinol-cytochrome-c reductase cytochrome c1</fullName>
    </recommendedName>
</protein>
<evidence type="ECO:0000256" key="2">
    <source>
        <dbReference type="SAM" id="MobiDB-lite"/>
    </source>
</evidence>
<name>A0A8H4NHV7_9HYPO</name>
<dbReference type="OrthoDB" id="5324651at2759"/>
<gene>
    <name evidence="3" type="ORF">FACUT_13587</name>
</gene>
<organism evidence="3 4">
    <name type="scientific">Fusarium acutatum</name>
    <dbReference type="NCBI Taxonomy" id="78861"/>
    <lineage>
        <taxon>Eukaryota</taxon>
        <taxon>Fungi</taxon>
        <taxon>Dikarya</taxon>
        <taxon>Ascomycota</taxon>
        <taxon>Pezizomycotina</taxon>
        <taxon>Sordariomycetes</taxon>
        <taxon>Hypocreomycetidae</taxon>
        <taxon>Hypocreales</taxon>
        <taxon>Nectriaceae</taxon>
        <taxon>Fusarium</taxon>
        <taxon>Fusarium fujikuroi species complex</taxon>
    </lineage>
</organism>
<feature type="coiled-coil region" evidence="1">
    <location>
        <begin position="256"/>
        <end position="299"/>
    </location>
</feature>
<keyword evidence="1" id="KW-0175">Coiled coil</keyword>
<dbReference type="EMBL" id="JAADJF010000589">
    <property type="protein sequence ID" value="KAF4415225.1"/>
    <property type="molecule type" value="Genomic_DNA"/>
</dbReference>
<evidence type="ECO:0000256" key="1">
    <source>
        <dbReference type="SAM" id="Coils"/>
    </source>
</evidence>
<accession>A0A8H4NHV7</accession>
<evidence type="ECO:0000313" key="3">
    <source>
        <dbReference type="EMBL" id="KAF4415225.1"/>
    </source>
</evidence>
<proteinExistence type="predicted"/>
<evidence type="ECO:0000313" key="4">
    <source>
        <dbReference type="Proteomes" id="UP000536711"/>
    </source>
</evidence>
<evidence type="ECO:0008006" key="5">
    <source>
        <dbReference type="Google" id="ProtNLM"/>
    </source>
</evidence>
<keyword evidence="4" id="KW-1185">Reference proteome</keyword>
<feature type="region of interest" description="Disordered" evidence="2">
    <location>
        <begin position="331"/>
        <end position="356"/>
    </location>
</feature>
<reference evidence="3 4" key="1">
    <citation type="submission" date="2020-01" db="EMBL/GenBank/DDBJ databases">
        <title>Identification and distribution of gene clusters putatively required for synthesis of sphingolipid metabolism inhibitors in phylogenetically diverse species of the filamentous fungus Fusarium.</title>
        <authorList>
            <person name="Kim H.-S."/>
            <person name="Busman M."/>
            <person name="Brown D.W."/>
            <person name="Divon H."/>
            <person name="Uhlig S."/>
            <person name="Proctor R.H."/>
        </authorList>
    </citation>
    <scope>NUCLEOTIDE SEQUENCE [LARGE SCALE GENOMIC DNA]</scope>
    <source>
        <strain evidence="3 4">NRRL 13308</strain>
    </source>
</reference>
<dbReference type="AlphaFoldDB" id="A0A8H4NHV7"/>
<dbReference type="Proteomes" id="UP000536711">
    <property type="component" value="Unassembled WGS sequence"/>
</dbReference>
<feature type="compositionally biased region" description="Basic and acidic residues" evidence="2">
    <location>
        <begin position="346"/>
        <end position="356"/>
    </location>
</feature>
<sequence>MDLVIRTQLNEAVIYEATKNIFSGKKARMRDRGATVLNLLSDEVYESTPIARQRFPDLFEPPTEQTSTGTQIEAESTGTAQAALNGMGETDPDESQDMRDSQECPAIAYVTSDSTASDIAGSSLPFPVQLPFPTEHLLMEKLQKTLELACYQYGTRELQSIMQERNWDCPEAVELNQWADLLGHDGNLQWQGRGKPLKEVLRSIAQIRHTTVHRIRTDSTGLQQFLADAEDLARALGDDIYTEVISKLRLDAESTITELAQNKQSIQLQLDKAQDEIAKRRAELDLEEQENLRHMKREDKRYCAEAGEKLQKALNLIGSFAVASETGDAVLNGDRDSVSDDSNLDNSEHFEDCSES</sequence>